<dbReference type="InterPro" id="IPR035919">
    <property type="entry name" value="EAL_sf"/>
</dbReference>
<evidence type="ECO:0000259" key="4">
    <source>
        <dbReference type="PROSITE" id="PS50887"/>
    </source>
</evidence>
<dbReference type="Gene3D" id="6.10.340.10">
    <property type="match status" value="1"/>
</dbReference>
<dbReference type="SUPFAM" id="SSF141868">
    <property type="entry name" value="EAL domain-like"/>
    <property type="match status" value="1"/>
</dbReference>
<dbReference type="CDD" id="cd00130">
    <property type="entry name" value="PAS"/>
    <property type="match status" value="1"/>
</dbReference>
<dbReference type="Gene3D" id="3.30.70.270">
    <property type="match status" value="1"/>
</dbReference>
<dbReference type="KEGG" id="mmw:Mmwyl1_4359"/>
<evidence type="ECO:0000256" key="1">
    <source>
        <dbReference type="SAM" id="Coils"/>
    </source>
</evidence>
<dbReference type="PROSITE" id="PS50883">
    <property type="entry name" value="EAL"/>
    <property type="match status" value="1"/>
</dbReference>
<reference evidence="5" key="1">
    <citation type="submission" date="2007-06" db="EMBL/GenBank/DDBJ databases">
        <title>Complete sequence of Marinomonas sp. MWYL1.</title>
        <authorList>
            <consortium name="US DOE Joint Genome Institute"/>
            <person name="Copeland A."/>
            <person name="Lucas S."/>
            <person name="Lapidus A."/>
            <person name="Barry K."/>
            <person name="Glavina del Rio T."/>
            <person name="Dalin E."/>
            <person name="Tice H."/>
            <person name="Pitluck S."/>
            <person name="Kiss H."/>
            <person name="Brettin T."/>
            <person name="Bruce D."/>
            <person name="Detter J.C."/>
            <person name="Han C."/>
            <person name="Schmutz J."/>
            <person name="Larimer F."/>
            <person name="Land M."/>
            <person name="Hauser L."/>
            <person name="Kyrpides N."/>
            <person name="Kim E."/>
            <person name="Johnston A.W.B."/>
            <person name="Todd J.D."/>
            <person name="Rogers R."/>
            <person name="Wexler M."/>
            <person name="Bond P.L."/>
            <person name="Li Y."/>
            <person name="Richardson P."/>
        </authorList>
    </citation>
    <scope>NUCLEOTIDE SEQUENCE [LARGE SCALE GENOMIC DNA]</scope>
    <source>
        <strain evidence="5">MWYL1</strain>
    </source>
</reference>
<gene>
    <name evidence="5" type="ordered locus">Mmwyl1_4359</name>
</gene>
<feature type="transmembrane region" description="Helical" evidence="2">
    <location>
        <begin position="158"/>
        <end position="179"/>
    </location>
</feature>
<feature type="domain" description="EAL" evidence="3">
    <location>
        <begin position="540"/>
        <end position="795"/>
    </location>
</feature>
<dbReference type="Pfam" id="PF00563">
    <property type="entry name" value="EAL"/>
    <property type="match status" value="1"/>
</dbReference>
<dbReference type="SMART" id="SM00052">
    <property type="entry name" value="EAL"/>
    <property type="match status" value="1"/>
</dbReference>
<keyword evidence="2" id="KW-0812">Transmembrane</keyword>
<dbReference type="eggNOG" id="COG5001">
    <property type="taxonomic scope" value="Bacteria"/>
</dbReference>
<dbReference type="NCBIfam" id="TIGR00254">
    <property type="entry name" value="GGDEF"/>
    <property type="match status" value="1"/>
</dbReference>
<dbReference type="InterPro" id="IPR000014">
    <property type="entry name" value="PAS"/>
</dbReference>
<protein>
    <submittedName>
        <fullName evidence="5">Diguanylate cyclase/phosphodiesterase with PAS/PAC sensor(S)</fullName>
    </submittedName>
</protein>
<proteinExistence type="predicted"/>
<dbReference type="Gene3D" id="3.20.20.450">
    <property type="entry name" value="EAL domain"/>
    <property type="match status" value="1"/>
</dbReference>
<dbReference type="NCBIfam" id="TIGR00229">
    <property type="entry name" value="sensory_box"/>
    <property type="match status" value="1"/>
</dbReference>
<dbReference type="CDD" id="cd01948">
    <property type="entry name" value="EAL"/>
    <property type="match status" value="1"/>
</dbReference>
<dbReference type="SUPFAM" id="SSF55073">
    <property type="entry name" value="Nucleotide cyclase"/>
    <property type="match status" value="1"/>
</dbReference>
<dbReference type="Pfam" id="PF00990">
    <property type="entry name" value="GGDEF"/>
    <property type="match status" value="1"/>
</dbReference>
<accession>A6W3H5</accession>
<dbReference type="InterPro" id="IPR043128">
    <property type="entry name" value="Rev_trsase/Diguanyl_cyclase"/>
</dbReference>
<dbReference type="SMART" id="SM00267">
    <property type="entry name" value="GGDEF"/>
    <property type="match status" value="1"/>
</dbReference>
<feature type="transmembrane region" description="Helical" evidence="2">
    <location>
        <begin position="15"/>
        <end position="34"/>
    </location>
</feature>
<evidence type="ECO:0000256" key="2">
    <source>
        <dbReference type="SAM" id="Phobius"/>
    </source>
</evidence>
<dbReference type="Gene3D" id="3.30.450.20">
    <property type="entry name" value="PAS domain"/>
    <property type="match status" value="1"/>
</dbReference>
<dbReference type="CDD" id="cd01949">
    <property type="entry name" value="GGDEF"/>
    <property type="match status" value="1"/>
</dbReference>
<dbReference type="HOGENOM" id="CLU_000445_70_46_6"/>
<dbReference type="AlphaFoldDB" id="A6W3H5"/>
<name>A6W3H5_MARMS</name>
<keyword evidence="2" id="KW-0472">Membrane</keyword>
<dbReference type="SUPFAM" id="SSF55785">
    <property type="entry name" value="PYP-like sensor domain (PAS domain)"/>
    <property type="match status" value="1"/>
</dbReference>
<dbReference type="PROSITE" id="PS50887">
    <property type="entry name" value="GGDEF"/>
    <property type="match status" value="1"/>
</dbReference>
<dbReference type="Pfam" id="PF13426">
    <property type="entry name" value="PAS_9"/>
    <property type="match status" value="1"/>
</dbReference>
<feature type="coiled-coil region" evidence="1">
    <location>
        <begin position="526"/>
        <end position="553"/>
    </location>
</feature>
<dbReference type="STRING" id="400668.Mmwyl1_4359"/>
<dbReference type="PANTHER" id="PTHR44757">
    <property type="entry name" value="DIGUANYLATE CYCLASE DGCP"/>
    <property type="match status" value="1"/>
</dbReference>
<sequence length="804" mass="91187">MLPLHKRLSYKQAKWALVLILLLSLSMSTFQIFIDWQDEKATIQNQVMSTLHIVENAATEAAYSLDEELAKKVLTGLMHSNSFYKARLEDDLGTELASTYRSLDPLSLRWLSEKVFSGLPQHFSLPLMRNNHLSVGTLMVTIDSGTVTNSFIRRNIRLITTSLISAFLLGAAMFMLFYVQISHPLSRLIDQLGQLEREDNDPAQLKFKQTAREDELGILARTITALWHKRKKVETELAKSEAYFKAVLHQSSECMLLTNLKGQILDCNSETCRLLAYDKPTLLMLTIQDIDPEQTPNLLREWADNSLGDPKIFEAHYHRSSGVSFPVEVCGNIITLDHEAHFLASFRDITQRKLDQEQVKFLAYYDALTNLPNRRFLNQNIEKVITTAQNNGYIGGLLFIDLDRFKNINDSMGHHVGDALLVEASKRILACLSQADIAVRMGGDEFVLLIPVLGDNAEEAQSRVTLLAETLLSQLCQVFRLEQTDLFISASIGISLFPFDGANDAQILRQADTAMYEAKESGRNAYRFYRQEMQQQVAERAALEKALHRAISNDEFYLVYQPQVNEHGQLIGFEALIRWSNEELGLVPPNRFIPIAEEIGLIYDVGNWVLENVCQQLKAWQDIGLPPTFKGVAINISPYQFAKECFVESVCDVIDRTQVDSSLLDLEITEGMLVENIASVAEKMWRLKEHNIRFSIDDFGTGYSSLRYLQHFPINQLKIDQSFVRDLTSDPQSHVIINTIVSMATHMNLSVLAEGVEHQVEKDILENMGCAKYQGYFFSKPVKADTATQYLSSDITFPLHHQNV</sequence>
<keyword evidence="1" id="KW-0175">Coiled coil</keyword>
<dbReference type="InterPro" id="IPR035965">
    <property type="entry name" value="PAS-like_dom_sf"/>
</dbReference>
<dbReference type="InterPro" id="IPR029787">
    <property type="entry name" value="Nucleotide_cyclase"/>
</dbReference>
<dbReference type="EMBL" id="CP000749">
    <property type="protein sequence ID" value="ABR73254.1"/>
    <property type="molecule type" value="Genomic_DNA"/>
</dbReference>
<dbReference type="OrthoDB" id="9804951at2"/>
<organism evidence="5">
    <name type="scientific">Marinomonas sp. (strain MWYL1)</name>
    <dbReference type="NCBI Taxonomy" id="400668"/>
    <lineage>
        <taxon>Bacteria</taxon>
        <taxon>Pseudomonadati</taxon>
        <taxon>Pseudomonadota</taxon>
        <taxon>Gammaproteobacteria</taxon>
        <taxon>Oceanospirillales</taxon>
        <taxon>Oceanospirillaceae</taxon>
        <taxon>Marinomonas</taxon>
    </lineage>
</organism>
<feature type="domain" description="GGDEF" evidence="4">
    <location>
        <begin position="393"/>
        <end position="531"/>
    </location>
</feature>
<dbReference type="InterPro" id="IPR052155">
    <property type="entry name" value="Biofilm_reg_signaling"/>
</dbReference>
<evidence type="ECO:0000313" key="5">
    <source>
        <dbReference type="EMBL" id="ABR73254.1"/>
    </source>
</evidence>
<dbReference type="InterPro" id="IPR000160">
    <property type="entry name" value="GGDEF_dom"/>
</dbReference>
<keyword evidence="2" id="KW-1133">Transmembrane helix</keyword>
<dbReference type="InterPro" id="IPR001633">
    <property type="entry name" value="EAL_dom"/>
</dbReference>
<evidence type="ECO:0000259" key="3">
    <source>
        <dbReference type="PROSITE" id="PS50883"/>
    </source>
</evidence>
<dbReference type="PANTHER" id="PTHR44757:SF2">
    <property type="entry name" value="BIOFILM ARCHITECTURE MAINTENANCE PROTEIN MBAA"/>
    <property type="match status" value="1"/>
</dbReference>